<gene>
    <name evidence="1" type="ORF">L2E82_41200</name>
</gene>
<accession>A0ACB9ANG8</accession>
<name>A0ACB9ANG8_CICIN</name>
<reference evidence="1 2" key="2">
    <citation type="journal article" date="2022" name="Mol. Ecol. Resour.">
        <title>The genomes of chicory, endive, great burdock and yacon provide insights into Asteraceae paleo-polyploidization history and plant inulin production.</title>
        <authorList>
            <person name="Fan W."/>
            <person name="Wang S."/>
            <person name="Wang H."/>
            <person name="Wang A."/>
            <person name="Jiang F."/>
            <person name="Liu H."/>
            <person name="Zhao H."/>
            <person name="Xu D."/>
            <person name="Zhang Y."/>
        </authorList>
    </citation>
    <scope>NUCLEOTIDE SEQUENCE [LARGE SCALE GENOMIC DNA]</scope>
    <source>
        <strain evidence="2">cv. Punajuju</strain>
        <tissue evidence="1">Leaves</tissue>
    </source>
</reference>
<protein>
    <submittedName>
        <fullName evidence="1">Uncharacterized protein</fullName>
    </submittedName>
</protein>
<organism evidence="1 2">
    <name type="scientific">Cichorium intybus</name>
    <name type="common">Chicory</name>
    <dbReference type="NCBI Taxonomy" id="13427"/>
    <lineage>
        <taxon>Eukaryota</taxon>
        <taxon>Viridiplantae</taxon>
        <taxon>Streptophyta</taxon>
        <taxon>Embryophyta</taxon>
        <taxon>Tracheophyta</taxon>
        <taxon>Spermatophyta</taxon>
        <taxon>Magnoliopsida</taxon>
        <taxon>eudicotyledons</taxon>
        <taxon>Gunneridae</taxon>
        <taxon>Pentapetalae</taxon>
        <taxon>asterids</taxon>
        <taxon>campanulids</taxon>
        <taxon>Asterales</taxon>
        <taxon>Asteraceae</taxon>
        <taxon>Cichorioideae</taxon>
        <taxon>Cichorieae</taxon>
        <taxon>Cichoriinae</taxon>
        <taxon>Cichorium</taxon>
    </lineage>
</organism>
<evidence type="ECO:0000313" key="1">
    <source>
        <dbReference type="EMBL" id="KAI3711248.1"/>
    </source>
</evidence>
<proteinExistence type="predicted"/>
<reference evidence="2" key="1">
    <citation type="journal article" date="2022" name="Mol. Ecol. Resour.">
        <title>The genomes of chicory, endive, great burdock and yacon provide insights into Asteraceae palaeo-polyploidization history and plant inulin production.</title>
        <authorList>
            <person name="Fan W."/>
            <person name="Wang S."/>
            <person name="Wang H."/>
            <person name="Wang A."/>
            <person name="Jiang F."/>
            <person name="Liu H."/>
            <person name="Zhao H."/>
            <person name="Xu D."/>
            <person name="Zhang Y."/>
        </authorList>
    </citation>
    <scope>NUCLEOTIDE SEQUENCE [LARGE SCALE GENOMIC DNA]</scope>
    <source>
        <strain evidence="2">cv. Punajuju</strain>
    </source>
</reference>
<keyword evidence="2" id="KW-1185">Reference proteome</keyword>
<comment type="caution">
    <text evidence="1">The sequence shown here is derived from an EMBL/GenBank/DDBJ whole genome shotgun (WGS) entry which is preliminary data.</text>
</comment>
<sequence>MMSRFKSEFNVMILNLIASYVVDFPSSIPICSSQDLTRITSEPPVKSSSRRQKYQRSTLIPLISPEHAIITGAFIRKELVAIIKQRNIHLANGKASSIQDILSHILCDDDGKFMAETEVSDLIITLLMGGYENTSSICEFVVNYPAESQEVIAISIKVRDFIKSGFIRFDFTDLMYAGLISLGFLVIYRLDDWSIPFGPMEANDRSIVNLERPLDNDGDPLAINTSEVVAANGVPLWNWRDTLGNGGEGQSCYGRIITVKWGEYTRRVGIDGSTKVIKEAIKILLELV</sequence>
<dbReference type="EMBL" id="CM042015">
    <property type="protein sequence ID" value="KAI3711248.1"/>
    <property type="molecule type" value="Genomic_DNA"/>
</dbReference>
<dbReference type="Proteomes" id="UP001055811">
    <property type="component" value="Linkage Group LG07"/>
</dbReference>
<evidence type="ECO:0000313" key="2">
    <source>
        <dbReference type="Proteomes" id="UP001055811"/>
    </source>
</evidence>